<evidence type="ECO:0000313" key="7">
    <source>
        <dbReference type="Proteomes" id="UP000664859"/>
    </source>
</evidence>
<sequence>VIVAVGVIIALILVLALSNNLSHVEFAVRVYAIVFCIGIILAELEWPSIMKNAVLLRWWPVRGLLYTFVGLLTLEISDFNDNPVAEAFHYIFGWILVGVGVLYFFMGLARLHKVR</sequence>
<organism evidence="6 7">
    <name type="scientific">Tribonema minus</name>
    <dbReference type="NCBI Taxonomy" id="303371"/>
    <lineage>
        <taxon>Eukaryota</taxon>
        <taxon>Sar</taxon>
        <taxon>Stramenopiles</taxon>
        <taxon>Ochrophyta</taxon>
        <taxon>PX clade</taxon>
        <taxon>Xanthophyceae</taxon>
        <taxon>Tribonematales</taxon>
        <taxon>Tribonemataceae</taxon>
        <taxon>Tribonema</taxon>
    </lineage>
</organism>
<dbReference type="PANTHER" id="PTHR34965">
    <property type="entry name" value="OS07G0118300 PROTEIN"/>
    <property type="match status" value="1"/>
</dbReference>
<dbReference type="Pfam" id="PF08507">
    <property type="entry name" value="COPI_assoc"/>
    <property type="match status" value="1"/>
</dbReference>
<name>A0A836CNQ0_9STRA</name>
<dbReference type="Proteomes" id="UP000664859">
    <property type="component" value="Unassembled WGS sequence"/>
</dbReference>
<comment type="caution">
    <text evidence="6">The sequence shown here is derived from an EMBL/GenBank/DDBJ whole genome shotgun (WGS) entry which is preliminary data.</text>
</comment>
<gene>
    <name evidence="6" type="ORF">JKP88DRAFT_133702</name>
</gene>
<evidence type="ECO:0000256" key="4">
    <source>
        <dbReference type="ARBA" id="ARBA00023136"/>
    </source>
</evidence>
<proteinExistence type="predicted"/>
<evidence type="ECO:0000313" key="6">
    <source>
        <dbReference type="EMBL" id="KAG5192054.1"/>
    </source>
</evidence>
<feature type="non-terminal residue" evidence="6">
    <location>
        <position position="115"/>
    </location>
</feature>
<evidence type="ECO:0000256" key="3">
    <source>
        <dbReference type="ARBA" id="ARBA00022989"/>
    </source>
</evidence>
<dbReference type="EMBL" id="JAFCMP010000011">
    <property type="protein sequence ID" value="KAG5192054.1"/>
    <property type="molecule type" value="Genomic_DNA"/>
</dbReference>
<keyword evidence="3 5" id="KW-1133">Transmembrane helix</keyword>
<keyword evidence="2 5" id="KW-0812">Transmembrane</keyword>
<evidence type="ECO:0000256" key="5">
    <source>
        <dbReference type="SAM" id="Phobius"/>
    </source>
</evidence>
<feature type="transmembrane region" description="Helical" evidence="5">
    <location>
        <begin position="26"/>
        <end position="44"/>
    </location>
</feature>
<comment type="subcellular location">
    <subcellularLocation>
        <location evidence="1">Membrane</location>
        <topology evidence="1">Multi-pass membrane protein</topology>
    </subcellularLocation>
</comment>
<dbReference type="InterPro" id="IPR013714">
    <property type="entry name" value="Golgi_TVP15"/>
</dbReference>
<dbReference type="GO" id="GO:0016020">
    <property type="term" value="C:membrane"/>
    <property type="evidence" value="ECO:0007669"/>
    <property type="project" value="UniProtKB-SubCell"/>
</dbReference>
<feature type="transmembrane region" description="Helical" evidence="5">
    <location>
        <begin position="88"/>
        <end position="109"/>
    </location>
</feature>
<reference evidence="6" key="1">
    <citation type="submission" date="2021-02" db="EMBL/GenBank/DDBJ databases">
        <title>First Annotated Genome of the Yellow-green Alga Tribonema minus.</title>
        <authorList>
            <person name="Mahan K.M."/>
        </authorList>
    </citation>
    <scope>NUCLEOTIDE SEQUENCE</scope>
    <source>
        <strain evidence="6">UTEX B ZZ1240</strain>
    </source>
</reference>
<feature type="non-terminal residue" evidence="6">
    <location>
        <position position="1"/>
    </location>
</feature>
<protein>
    <submittedName>
        <fullName evidence="6">Uncharacterized protein</fullName>
    </submittedName>
</protein>
<dbReference type="PANTHER" id="PTHR34965:SF1">
    <property type="entry name" value="OS07G0118300 PROTEIN"/>
    <property type="match status" value="1"/>
</dbReference>
<feature type="transmembrane region" description="Helical" evidence="5">
    <location>
        <begin position="56"/>
        <end position="76"/>
    </location>
</feature>
<keyword evidence="7" id="KW-1185">Reference proteome</keyword>
<dbReference type="AlphaFoldDB" id="A0A836CNQ0"/>
<dbReference type="OrthoDB" id="41983at2759"/>
<evidence type="ECO:0000256" key="1">
    <source>
        <dbReference type="ARBA" id="ARBA00004141"/>
    </source>
</evidence>
<accession>A0A836CNQ0</accession>
<evidence type="ECO:0000256" key="2">
    <source>
        <dbReference type="ARBA" id="ARBA00022692"/>
    </source>
</evidence>
<keyword evidence="4 5" id="KW-0472">Membrane</keyword>